<dbReference type="AlphaFoldDB" id="A0AAD6UJ45"/>
<feature type="compositionally biased region" description="Basic and acidic residues" evidence="1">
    <location>
        <begin position="102"/>
        <end position="115"/>
    </location>
</feature>
<feature type="region of interest" description="Disordered" evidence="1">
    <location>
        <begin position="1"/>
        <end position="20"/>
    </location>
</feature>
<accession>A0AAD6UJ45</accession>
<name>A0AAD6UJ45_9AGAR</name>
<dbReference type="EMBL" id="JARJCN010000001">
    <property type="protein sequence ID" value="KAJ7104455.1"/>
    <property type="molecule type" value="Genomic_DNA"/>
</dbReference>
<evidence type="ECO:0000313" key="2">
    <source>
        <dbReference type="EMBL" id="KAJ7104455.1"/>
    </source>
</evidence>
<comment type="caution">
    <text evidence="2">The sequence shown here is derived from an EMBL/GenBank/DDBJ whole genome shotgun (WGS) entry which is preliminary data.</text>
</comment>
<protein>
    <submittedName>
        <fullName evidence="2">Uncharacterized protein</fullName>
    </submittedName>
</protein>
<feature type="compositionally biased region" description="Basic residues" evidence="1">
    <location>
        <begin position="140"/>
        <end position="152"/>
    </location>
</feature>
<dbReference type="Proteomes" id="UP001222325">
    <property type="component" value="Unassembled WGS sequence"/>
</dbReference>
<reference evidence="2" key="1">
    <citation type="submission" date="2023-03" db="EMBL/GenBank/DDBJ databases">
        <title>Massive genome expansion in bonnet fungi (Mycena s.s.) driven by repeated elements and novel gene families across ecological guilds.</title>
        <authorList>
            <consortium name="Lawrence Berkeley National Laboratory"/>
            <person name="Harder C.B."/>
            <person name="Miyauchi S."/>
            <person name="Viragh M."/>
            <person name="Kuo A."/>
            <person name="Thoen E."/>
            <person name="Andreopoulos B."/>
            <person name="Lu D."/>
            <person name="Skrede I."/>
            <person name="Drula E."/>
            <person name="Henrissat B."/>
            <person name="Morin E."/>
            <person name="Kohler A."/>
            <person name="Barry K."/>
            <person name="LaButti K."/>
            <person name="Morin E."/>
            <person name="Salamov A."/>
            <person name="Lipzen A."/>
            <person name="Mereny Z."/>
            <person name="Hegedus B."/>
            <person name="Baldrian P."/>
            <person name="Stursova M."/>
            <person name="Weitz H."/>
            <person name="Taylor A."/>
            <person name="Grigoriev I.V."/>
            <person name="Nagy L.G."/>
            <person name="Martin F."/>
            <person name="Kauserud H."/>
        </authorList>
    </citation>
    <scope>NUCLEOTIDE SEQUENCE</scope>
    <source>
        <strain evidence="2">CBHHK173m</strain>
    </source>
</reference>
<keyword evidence="3" id="KW-1185">Reference proteome</keyword>
<gene>
    <name evidence="2" type="ORF">B0H15DRAFT_810097</name>
</gene>
<evidence type="ECO:0000256" key="1">
    <source>
        <dbReference type="SAM" id="MobiDB-lite"/>
    </source>
</evidence>
<evidence type="ECO:0000313" key="3">
    <source>
        <dbReference type="Proteomes" id="UP001222325"/>
    </source>
</evidence>
<sequence>MCHYPRFPLRPSRTGGQARSLRGERRCIINCVHVHVQLLYPQSPCVFSRPSPLPARRSRPSVLRAGRSRAQLPRKPPRGARKVPPNGAGAIAIAPSVVPAAGRDKYPRARADLRRSKQPPASSHGPHRTLARPTRSARSPGRHRHGSCVRTP</sequence>
<feature type="region of interest" description="Disordered" evidence="1">
    <location>
        <begin position="49"/>
        <end position="152"/>
    </location>
</feature>
<proteinExistence type="predicted"/>
<feature type="compositionally biased region" description="Low complexity" evidence="1">
    <location>
        <begin position="87"/>
        <end position="101"/>
    </location>
</feature>
<organism evidence="2 3">
    <name type="scientific">Mycena belliarum</name>
    <dbReference type="NCBI Taxonomy" id="1033014"/>
    <lineage>
        <taxon>Eukaryota</taxon>
        <taxon>Fungi</taxon>
        <taxon>Dikarya</taxon>
        <taxon>Basidiomycota</taxon>
        <taxon>Agaricomycotina</taxon>
        <taxon>Agaricomycetes</taxon>
        <taxon>Agaricomycetidae</taxon>
        <taxon>Agaricales</taxon>
        <taxon>Marasmiineae</taxon>
        <taxon>Mycenaceae</taxon>
        <taxon>Mycena</taxon>
    </lineage>
</organism>